<dbReference type="InterPro" id="IPR029063">
    <property type="entry name" value="SAM-dependent_MTases_sf"/>
</dbReference>
<accession>F2U806</accession>
<dbReference type="Pfam" id="PF08704">
    <property type="entry name" value="GCD14"/>
    <property type="match status" value="1"/>
</dbReference>
<feature type="binding site" evidence="9">
    <location>
        <begin position="116"/>
        <end position="119"/>
    </location>
    <ligand>
        <name>S-adenosyl-L-methionine</name>
        <dbReference type="ChEBI" id="CHEBI:59789"/>
    </ligand>
</feature>
<dbReference type="GO" id="GO:0160107">
    <property type="term" value="F:tRNA (adenine(58)-N1)-methyltransferase activity"/>
    <property type="evidence" value="ECO:0007669"/>
    <property type="project" value="UniProtKB-EC"/>
</dbReference>
<dbReference type="Gene3D" id="3.10.330.20">
    <property type="match status" value="1"/>
</dbReference>
<evidence type="ECO:0000256" key="7">
    <source>
        <dbReference type="ARBA" id="ARBA00023242"/>
    </source>
</evidence>
<dbReference type="CDD" id="cd02440">
    <property type="entry name" value="AdoMet_MTases"/>
    <property type="match status" value="1"/>
</dbReference>
<comment type="similarity">
    <text evidence="8">Belongs to the class I-like SAM-binding methyltransferase superfamily. TRM61 family.</text>
</comment>
<proteinExistence type="inferred from homology"/>
<organism evidence="13">
    <name type="scientific">Salpingoeca rosetta (strain ATCC 50818 / BSB-021)</name>
    <dbReference type="NCBI Taxonomy" id="946362"/>
    <lineage>
        <taxon>Eukaryota</taxon>
        <taxon>Choanoflagellata</taxon>
        <taxon>Craspedida</taxon>
        <taxon>Salpingoecidae</taxon>
        <taxon>Salpingoeca</taxon>
    </lineage>
</organism>
<reference evidence="12" key="1">
    <citation type="submission" date="2009-08" db="EMBL/GenBank/DDBJ databases">
        <title>Annotation of Salpingoeca rosetta.</title>
        <authorList>
            <consortium name="The Broad Institute Genome Sequencing Platform"/>
            <person name="Russ C."/>
            <person name="Cuomo C."/>
            <person name="Burger G."/>
            <person name="Gray M.W."/>
            <person name="Holland P.W.H."/>
            <person name="King N."/>
            <person name="Lang F.B.F."/>
            <person name="Roger A.J."/>
            <person name="Ruiz-Trillo I."/>
            <person name="Young S.K."/>
            <person name="Zeng Q."/>
            <person name="Gargeya S."/>
            <person name="Alvarado L."/>
            <person name="Berlin A."/>
            <person name="Chapman S.B."/>
            <person name="Chen Z."/>
            <person name="Freedman E."/>
            <person name="Gellesch M."/>
            <person name="Goldberg J."/>
            <person name="Griggs A."/>
            <person name="Gujja S."/>
            <person name="Heilman E."/>
            <person name="Heiman D."/>
            <person name="Howarth C."/>
            <person name="Mehta T."/>
            <person name="Neiman D."/>
            <person name="Pearson M."/>
            <person name="Roberts A."/>
            <person name="Saif S."/>
            <person name="Shea T."/>
            <person name="Shenoy N."/>
            <person name="Sisk P."/>
            <person name="Stolte C."/>
            <person name="Sykes S."/>
            <person name="White J."/>
            <person name="Yandava C."/>
            <person name="Haas B."/>
            <person name="Nusbaum C."/>
            <person name="Birren B."/>
        </authorList>
    </citation>
    <scope>NUCLEOTIDE SEQUENCE [LARGE SCALE GENOMIC DNA]</scope>
    <source>
        <strain evidence="12">ATCC 50818</strain>
    </source>
</reference>
<evidence type="ECO:0000256" key="10">
    <source>
        <dbReference type="SAM" id="MobiDB-lite"/>
    </source>
</evidence>
<dbReference type="EMBL" id="GL832964">
    <property type="protein sequence ID" value="EGD72911.1"/>
    <property type="molecule type" value="Genomic_DNA"/>
</dbReference>
<feature type="binding site" evidence="9">
    <location>
        <position position="137"/>
    </location>
    <ligand>
        <name>S-adenosyl-L-methionine</name>
        <dbReference type="ChEBI" id="CHEBI:59789"/>
    </ligand>
</feature>
<keyword evidence="7" id="KW-0539">Nucleus</keyword>
<comment type="subcellular location">
    <subcellularLocation>
        <location evidence="1">Nucleus</location>
    </subcellularLocation>
</comment>
<evidence type="ECO:0000256" key="6">
    <source>
        <dbReference type="ARBA" id="ARBA00022694"/>
    </source>
</evidence>
<keyword evidence="6 8" id="KW-0819">tRNA processing</keyword>
<dbReference type="InterPro" id="IPR014816">
    <property type="entry name" value="tRNA_MeTrfase_Gcd14"/>
</dbReference>
<evidence type="ECO:0000256" key="4">
    <source>
        <dbReference type="ARBA" id="ARBA00022679"/>
    </source>
</evidence>
<dbReference type="RefSeq" id="XP_004994733.1">
    <property type="nucleotide sequence ID" value="XM_004994676.1"/>
</dbReference>
<evidence type="ECO:0000259" key="11">
    <source>
        <dbReference type="Pfam" id="PF08704"/>
    </source>
</evidence>
<name>F2U806_SALR5</name>
<evidence type="ECO:0000256" key="8">
    <source>
        <dbReference type="PIRNR" id="PIRNR017269"/>
    </source>
</evidence>
<dbReference type="SUPFAM" id="SSF53335">
    <property type="entry name" value="S-adenosyl-L-methionine-dependent methyltransferases"/>
    <property type="match status" value="1"/>
</dbReference>
<dbReference type="GO" id="GO:0031515">
    <property type="term" value="C:tRNA (m1A) methyltransferase complex"/>
    <property type="evidence" value="ECO:0007669"/>
    <property type="project" value="UniProtKB-UniRule"/>
</dbReference>
<feature type="compositionally biased region" description="Acidic residues" evidence="10">
    <location>
        <begin position="320"/>
        <end position="330"/>
    </location>
</feature>
<dbReference type="PIRSF" id="PIRSF017269">
    <property type="entry name" value="GCD14"/>
    <property type="match status" value="1"/>
</dbReference>
<feature type="domain" description="tRNA (adenine(58)-N(1))-methyltransferase catalytic subunit TRM61 C-terminal" evidence="11">
    <location>
        <begin position="67"/>
        <end position="310"/>
    </location>
</feature>
<evidence type="ECO:0000256" key="1">
    <source>
        <dbReference type="ARBA" id="ARBA00004123"/>
    </source>
</evidence>
<dbReference type="GO" id="GO:0005634">
    <property type="term" value="C:nucleus"/>
    <property type="evidence" value="ECO:0007669"/>
    <property type="project" value="UniProtKB-SubCell"/>
</dbReference>
<dbReference type="eggNOG" id="KOG2915">
    <property type="taxonomic scope" value="Eukaryota"/>
</dbReference>
<evidence type="ECO:0000256" key="3">
    <source>
        <dbReference type="ARBA" id="ARBA00022603"/>
    </source>
</evidence>
<keyword evidence="13" id="KW-1185">Reference proteome</keyword>
<dbReference type="PANTHER" id="PTHR12133">
    <property type="entry name" value="TRNA (ADENINE(58)-N(1))-METHYLTRANSFERASE"/>
    <property type="match status" value="1"/>
</dbReference>
<gene>
    <name evidence="12" type="ORF">PTSG_04641</name>
</gene>
<keyword evidence="4 8" id="KW-0808">Transferase</keyword>
<dbReference type="EC" id="2.1.1.220" evidence="2 8"/>
<dbReference type="PANTHER" id="PTHR12133:SF2">
    <property type="entry name" value="TRNA (ADENINE(58)-N(1))-METHYLTRANSFERASE CATALYTIC SUBUNIT TRMT61A"/>
    <property type="match status" value="1"/>
</dbReference>
<evidence type="ECO:0000313" key="12">
    <source>
        <dbReference type="EMBL" id="EGD72911.1"/>
    </source>
</evidence>
<dbReference type="KEGG" id="sre:PTSG_04641"/>
<evidence type="ECO:0000256" key="5">
    <source>
        <dbReference type="ARBA" id="ARBA00022691"/>
    </source>
</evidence>
<dbReference type="OrthoDB" id="1925287at2759"/>
<feature type="region of interest" description="Disordered" evidence="10">
    <location>
        <begin position="243"/>
        <end position="285"/>
    </location>
</feature>
<dbReference type="STRING" id="946362.F2U806"/>
<dbReference type="OMA" id="RPDHRMI"/>
<feature type="region of interest" description="Disordered" evidence="10">
    <location>
        <begin position="310"/>
        <end position="336"/>
    </location>
</feature>
<dbReference type="InParanoid" id="F2U806"/>
<dbReference type="InterPro" id="IPR049470">
    <property type="entry name" value="TRM61_C"/>
</dbReference>
<dbReference type="GO" id="GO:0030488">
    <property type="term" value="P:tRNA methylation"/>
    <property type="evidence" value="ECO:0007669"/>
    <property type="project" value="InterPro"/>
</dbReference>
<dbReference type="AlphaFoldDB" id="F2U806"/>
<keyword evidence="5 8" id="KW-0949">S-adenosyl-L-methionine</keyword>
<dbReference type="GeneID" id="16075314"/>
<evidence type="ECO:0000256" key="9">
    <source>
        <dbReference type="PIRSR" id="PIRSR017269-1"/>
    </source>
</evidence>
<evidence type="ECO:0000256" key="2">
    <source>
        <dbReference type="ARBA" id="ARBA00012796"/>
    </source>
</evidence>
<feature type="binding site" evidence="9">
    <location>
        <position position="183"/>
    </location>
    <ligand>
        <name>S-adenosyl-L-methionine</name>
        <dbReference type="ChEBI" id="CHEBI:59789"/>
    </ligand>
</feature>
<comment type="catalytic activity">
    <reaction evidence="8">
        <text>adenosine(58) in tRNA + S-adenosyl-L-methionine = N(1)-methyladenosine(58) in tRNA + S-adenosyl-L-homocysteine + H(+)</text>
        <dbReference type="Rhea" id="RHEA:43152"/>
        <dbReference type="Rhea" id="RHEA-COMP:10365"/>
        <dbReference type="Rhea" id="RHEA-COMP:10366"/>
        <dbReference type="ChEBI" id="CHEBI:15378"/>
        <dbReference type="ChEBI" id="CHEBI:57856"/>
        <dbReference type="ChEBI" id="CHEBI:59789"/>
        <dbReference type="ChEBI" id="CHEBI:74411"/>
        <dbReference type="ChEBI" id="CHEBI:74491"/>
        <dbReference type="EC" id="2.1.1.220"/>
    </reaction>
</comment>
<dbReference type="PROSITE" id="PS51620">
    <property type="entry name" value="SAM_TRM61"/>
    <property type="match status" value="1"/>
</dbReference>
<keyword evidence="3 8" id="KW-0489">Methyltransferase</keyword>
<dbReference type="FunCoup" id="F2U806">
    <property type="interactions" value="805"/>
</dbReference>
<sequence length="336" mass="36813">MSFVKFKDVIEDGDTVIVKYAQHSSFVVVEKGKDFHNKHGRFLFDDMIGKPFGSRIYASDRGSLRSYIYAMHPTPEYWTEVLPHRTQIIYASDISMVTFMLDLKPGSVVLETGTGSGSLSHAIARTIAPTGHLHTFDFHAERVEKAKAEFASHGLSDVITVKQADATRDGFGVDGLCDAVFLDLPSPHLALPFADKALKSTGGRLCSFSPCIEQVQRTCDLLRDMKYTDILTIEVLERKLEAKPTTMPECPLTSTAPPKAGKRKAGESSGASKRDKRGSSIDDTSALSFTSTNHVAEQKGHTGFLTFATKPHALLLQSPAEDDDEGDEGDEGRKNE</sequence>
<dbReference type="Gene3D" id="3.40.50.150">
    <property type="entry name" value="Vaccinia Virus protein VP39"/>
    <property type="match status" value="1"/>
</dbReference>
<protein>
    <recommendedName>
        <fullName evidence="2 8">tRNA (adenine(58)-N(1))-methyltransferase</fullName>
        <ecNumber evidence="2 8">2.1.1.220</ecNumber>
    </recommendedName>
</protein>
<evidence type="ECO:0000313" key="13">
    <source>
        <dbReference type="Proteomes" id="UP000007799"/>
    </source>
</evidence>
<dbReference type="Proteomes" id="UP000007799">
    <property type="component" value="Unassembled WGS sequence"/>
</dbReference>